<dbReference type="Proteomes" id="UP001430356">
    <property type="component" value="Unassembled WGS sequence"/>
</dbReference>
<evidence type="ECO:0000313" key="3">
    <source>
        <dbReference type="Proteomes" id="UP001430356"/>
    </source>
</evidence>
<feature type="compositionally biased region" description="Pro residues" evidence="1">
    <location>
        <begin position="487"/>
        <end position="502"/>
    </location>
</feature>
<proteinExistence type="predicted"/>
<name>A0AAW0F3N1_9TRYP</name>
<sequence length="782" mass="85682">MPPPPQKKLKELVGEVKQRMTAIAADTGGAAVGKERCLEALKQSSYSVESAVQYLKRQGSTSVKAASKSRCGAAISAPTGDVAAPSREEEERNQRLQIVIPSTARDVSASFAADPWRAKQFKLRQLKHPCEAPGRYCKYPGDCPMQHLPRSLCIEHFFGRCVFGDACIRDHTVDGVDVRSHRDRPEVLKEDGRLFVVTERICGHNLQIAEEKVPSVREVAAMMDDLRLLKHPCEAPGRYCKYPGDCPMQHLPRSVCTSYFFGRCVFGDDCIWDHTVDGMDVGSMRAANERSRGRGDNKAHKPPATAPPSYDTFVSTLCAECYEDLKAKRYGDGAARCRGNNTVQVLDARGALCGLCRRVLESRTTPTLEGQVADSATPTQTPHALPDEQQGDLVSVDAVCDRVGPGIIPEAHLSVTEAVDAATVQRRSDSGSVLATYAEAALTAATEQEVRLAAGGDEGVVPSTGTRKCARRTPVRYSTSHGNPSQSPHPRPPRRSAPPPTPALETRVPEEEEPRSAPVLLSGDWADGKVANLVELTRLQKRFPALEEPTVRIAYLLCDGQMEKAIENLQWCTAHAAVPAAPGAGGAAGTAGTETVVSTAIIDTTVTHEEATAAYTRLKESICGCDDWRTLRDTAFKLRVQYLEEVERAMAAYTAGDGASAKKWAAKARSNIAEYDRRMRLAMVSLEVERLKIDRKGELDLHYFHCNSVRDAVLRRVQLCRAQSHLNLRVVYGIQTRSKEFHKSLKDAVMTALSEDEVLQRVAERRFIGKGFVDLRLKPADC</sequence>
<dbReference type="EMBL" id="JAECZO010000002">
    <property type="protein sequence ID" value="KAK7199865.1"/>
    <property type="molecule type" value="Genomic_DNA"/>
</dbReference>
<feature type="compositionally biased region" description="Polar residues" evidence="1">
    <location>
        <begin position="367"/>
        <end position="382"/>
    </location>
</feature>
<dbReference type="AlphaFoldDB" id="A0AAW0F3N1"/>
<gene>
    <name evidence="2" type="ORF">NESM_000034400</name>
</gene>
<evidence type="ECO:0000313" key="2">
    <source>
        <dbReference type="EMBL" id="KAK7199865.1"/>
    </source>
</evidence>
<feature type="region of interest" description="Disordered" evidence="1">
    <location>
        <begin position="287"/>
        <end position="308"/>
    </location>
</feature>
<organism evidence="2 3">
    <name type="scientific">Novymonas esmeraldas</name>
    <dbReference type="NCBI Taxonomy" id="1808958"/>
    <lineage>
        <taxon>Eukaryota</taxon>
        <taxon>Discoba</taxon>
        <taxon>Euglenozoa</taxon>
        <taxon>Kinetoplastea</taxon>
        <taxon>Metakinetoplastina</taxon>
        <taxon>Trypanosomatida</taxon>
        <taxon>Trypanosomatidae</taxon>
        <taxon>Novymonas</taxon>
    </lineage>
</organism>
<dbReference type="Gene3D" id="3.30.1370.110">
    <property type="match status" value="1"/>
</dbReference>
<evidence type="ECO:0000256" key="1">
    <source>
        <dbReference type="SAM" id="MobiDB-lite"/>
    </source>
</evidence>
<keyword evidence="3" id="KW-1185">Reference proteome</keyword>
<feature type="compositionally biased region" description="Basic and acidic residues" evidence="1">
    <location>
        <begin position="287"/>
        <end position="299"/>
    </location>
</feature>
<protein>
    <submittedName>
        <fullName evidence="2">Uncharacterized protein</fullName>
    </submittedName>
</protein>
<feature type="region of interest" description="Disordered" evidence="1">
    <location>
        <begin position="456"/>
        <end position="520"/>
    </location>
</feature>
<reference evidence="2 3" key="1">
    <citation type="journal article" date="2021" name="MBio">
        <title>A New Model Trypanosomatid, Novymonas esmeraldas: Genomic Perception of Its 'Candidatus Pandoraea novymonadis' Endosymbiont.</title>
        <authorList>
            <person name="Zakharova A."/>
            <person name="Saura A."/>
            <person name="Butenko A."/>
            <person name="Podesvova L."/>
            <person name="Warmusova S."/>
            <person name="Kostygov A.Y."/>
            <person name="Nenarokova A."/>
            <person name="Lukes J."/>
            <person name="Opperdoes F.R."/>
            <person name="Yurchenko V."/>
        </authorList>
    </citation>
    <scope>NUCLEOTIDE SEQUENCE [LARGE SCALE GENOMIC DNA]</scope>
    <source>
        <strain evidence="2 3">E262AT.01</strain>
    </source>
</reference>
<dbReference type="InterPro" id="IPR036063">
    <property type="entry name" value="Smr_dom_sf"/>
</dbReference>
<dbReference type="SUPFAM" id="SSF160443">
    <property type="entry name" value="SMR domain-like"/>
    <property type="match status" value="1"/>
</dbReference>
<accession>A0AAW0F3N1</accession>
<comment type="caution">
    <text evidence="2">The sequence shown here is derived from an EMBL/GenBank/DDBJ whole genome shotgun (WGS) entry which is preliminary data.</text>
</comment>
<feature type="region of interest" description="Disordered" evidence="1">
    <location>
        <begin position="367"/>
        <end position="391"/>
    </location>
</feature>